<keyword evidence="3" id="KW-1185">Reference proteome</keyword>
<evidence type="ECO:0000313" key="3">
    <source>
        <dbReference type="Proteomes" id="UP000747110"/>
    </source>
</evidence>
<accession>A0A8J4CZ90</accession>
<feature type="region of interest" description="Disordered" evidence="1">
    <location>
        <begin position="194"/>
        <end position="229"/>
    </location>
</feature>
<proteinExistence type="predicted"/>
<gene>
    <name evidence="2" type="ORF">Vretifemale_18384</name>
</gene>
<comment type="caution">
    <text evidence="2">The sequence shown here is derived from an EMBL/GenBank/DDBJ whole genome shotgun (WGS) entry which is preliminary data.</text>
</comment>
<evidence type="ECO:0000256" key="1">
    <source>
        <dbReference type="SAM" id="MobiDB-lite"/>
    </source>
</evidence>
<reference evidence="2" key="1">
    <citation type="journal article" date="2021" name="Proc. Natl. Acad. Sci. U.S.A.">
        <title>Three genomes in the algal genus Volvox reveal the fate of a haploid sex-determining region after a transition to homothallism.</title>
        <authorList>
            <person name="Yamamoto K."/>
            <person name="Hamaji T."/>
            <person name="Kawai-Toyooka H."/>
            <person name="Matsuzaki R."/>
            <person name="Takahashi F."/>
            <person name="Nishimura Y."/>
            <person name="Kawachi M."/>
            <person name="Noguchi H."/>
            <person name="Minakuchi Y."/>
            <person name="Umen J.G."/>
            <person name="Toyoda A."/>
            <person name="Nozaki H."/>
        </authorList>
    </citation>
    <scope>NUCLEOTIDE SEQUENCE</scope>
    <source>
        <strain evidence="2">NIES-3786</strain>
    </source>
</reference>
<dbReference type="EMBL" id="BNCP01000059">
    <property type="protein sequence ID" value="GIL90602.1"/>
    <property type="molecule type" value="Genomic_DNA"/>
</dbReference>
<organism evidence="2 3">
    <name type="scientific">Volvox reticuliferus</name>
    <dbReference type="NCBI Taxonomy" id="1737510"/>
    <lineage>
        <taxon>Eukaryota</taxon>
        <taxon>Viridiplantae</taxon>
        <taxon>Chlorophyta</taxon>
        <taxon>core chlorophytes</taxon>
        <taxon>Chlorophyceae</taxon>
        <taxon>CS clade</taxon>
        <taxon>Chlamydomonadales</taxon>
        <taxon>Volvocaceae</taxon>
        <taxon>Volvox</taxon>
    </lineage>
</organism>
<evidence type="ECO:0000313" key="2">
    <source>
        <dbReference type="EMBL" id="GIL90602.1"/>
    </source>
</evidence>
<feature type="compositionally biased region" description="Polar residues" evidence="1">
    <location>
        <begin position="197"/>
        <end position="215"/>
    </location>
</feature>
<feature type="region of interest" description="Disordered" evidence="1">
    <location>
        <begin position="75"/>
        <end position="95"/>
    </location>
</feature>
<sequence length="304" mass="33566">MATRYCERGRLGGQLRFLRPPFARTGWPPGGAPTQPSHVRRHDLGQHIRHPLRTSRAHLHANTRNALRLRDVMSRGRSTDSPWRNTARHSTGAGRAHQLMVYKELRKEPIRILPQRSAAGMDLSELTTHCVKRLVAIMAGKAAGQPTTRTQPKKRSALGLLLDVNRRGRGRASTTSERAARKRTTCKMFAQGPAWTLPTSPSMNPRPTCWQSRSSGRVAERPPAPHSPARPVPTCYHPAPPPGAAVAYVGCSCRYPALRPVMPGAPLLPRRCPDGYVCGHPGCHPACPVRFHQGSRPLHHHTSQ</sequence>
<dbReference type="Proteomes" id="UP000747110">
    <property type="component" value="Unassembled WGS sequence"/>
</dbReference>
<name>A0A8J4CZ90_9CHLO</name>
<dbReference type="AlphaFoldDB" id="A0A8J4CZ90"/>
<protein>
    <submittedName>
        <fullName evidence="2">Uncharacterized protein</fullName>
    </submittedName>
</protein>